<evidence type="ECO:0000313" key="8">
    <source>
        <dbReference type="Proteomes" id="UP001202479"/>
    </source>
</evidence>
<dbReference type="GeneID" id="73379066"/>
<accession>A0AAI9WYZ7</accession>
<feature type="transmembrane region" description="Helical" evidence="5">
    <location>
        <begin position="124"/>
        <end position="143"/>
    </location>
</feature>
<keyword evidence="2 5" id="KW-0812">Transmembrane</keyword>
<organism evidence="7 8">
    <name type="scientific">Candida oxycetoniae</name>
    <dbReference type="NCBI Taxonomy" id="497107"/>
    <lineage>
        <taxon>Eukaryota</taxon>
        <taxon>Fungi</taxon>
        <taxon>Dikarya</taxon>
        <taxon>Ascomycota</taxon>
        <taxon>Saccharomycotina</taxon>
        <taxon>Pichiomycetes</taxon>
        <taxon>Debaryomycetaceae</taxon>
        <taxon>Candida/Lodderomyces clade</taxon>
        <taxon>Candida</taxon>
    </lineage>
</organism>
<dbReference type="Proteomes" id="UP001202479">
    <property type="component" value="Unassembled WGS sequence"/>
</dbReference>
<dbReference type="GO" id="GO:0005737">
    <property type="term" value="C:cytoplasm"/>
    <property type="evidence" value="ECO:0007669"/>
    <property type="project" value="TreeGrafter"/>
</dbReference>
<dbReference type="EMBL" id="JAHUZD010000027">
    <property type="protein sequence ID" value="KAI3405842.2"/>
    <property type="molecule type" value="Genomic_DNA"/>
</dbReference>
<feature type="domain" description="EXS" evidence="6">
    <location>
        <begin position="203"/>
        <end position="435"/>
    </location>
</feature>
<proteinExistence type="predicted"/>
<comment type="subcellular location">
    <subcellularLocation>
        <location evidence="1">Membrane</location>
        <topology evidence="1">Multi-pass membrane protein</topology>
    </subcellularLocation>
</comment>
<reference evidence="7" key="1">
    <citation type="journal article" date="2022" name="DNA Res.">
        <title>Genome analysis of five recently described species of the CUG-Ser clade uncovers Candida theae as a new hybrid lineage with pathogenic potential in the Candida parapsilosis species complex.</title>
        <authorList>
            <person name="Mixao V."/>
            <person name="Del Olmo V."/>
            <person name="Hegedusova E."/>
            <person name="Saus E."/>
            <person name="Pryszcz L."/>
            <person name="Cillingova A."/>
            <person name="Nosek J."/>
            <person name="Gabaldon T."/>
        </authorList>
    </citation>
    <scope>NUCLEOTIDE SEQUENCE</scope>
    <source>
        <strain evidence="7">CBS 10844</strain>
    </source>
</reference>
<keyword evidence="3 5" id="KW-1133">Transmembrane helix</keyword>
<comment type="caution">
    <text evidence="7">The sequence shown here is derived from an EMBL/GenBank/DDBJ whole genome shotgun (WGS) entry which is preliminary data.</text>
</comment>
<feature type="transmembrane region" description="Helical" evidence="5">
    <location>
        <begin position="369"/>
        <end position="390"/>
    </location>
</feature>
<protein>
    <submittedName>
        <fullName evidence="7">ERD1</fullName>
    </submittedName>
</protein>
<dbReference type="GO" id="GO:0016020">
    <property type="term" value="C:membrane"/>
    <property type="evidence" value="ECO:0007669"/>
    <property type="project" value="UniProtKB-SubCell"/>
</dbReference>
<evidence type="ECO:0000256" key="5">
    <source>
        <dbReference type="SAM" id="Phobius"/>
    </source>
</evidence>
<name>A0AAI9WYZ7_9ASCO</name>
<dbReference type="PROSITE" id="PS51380">
    <property type="entry name" value="EXS"/>
    <property type="match status" value="1"/>
</dbReference>
<evidence type="ECO:0000256" key="1">
    <source>
        <dbReference type="ARBA" id="ARBA00004141"/>
    </source>
</evidence>
<dbReference type="InterPro" id="IPR004342">
    <property type="entry name" value="EXS_C"/>
</dbReference>
<dbReference type="PANTHER" id="PTHR10783:SF46">
    <property type="entry name" value="PROTEIN ERD1 HOMOLOG 2"/>
    <property type="match status" value="1"/>
</dbReference>
<feature type="transmembrane region" description="Helical" evidence="5">
    <location>
        <begin position="334"/>
        <end position="357"/>
    </location>
</feature>
<dbReference type="PANTHER" id="PTHR10783">
    <property type="entry name" value="XENOTROPIC AND POLYTROPIC RETROVIRUS RECEPTOR 1-RELATED"/>
    <property type="match status" value="1"/>
</dbReference>
<feature type="transmembrane region" description="Helical" evidence="5">
    <location>
        <begin position="20"/>
        <end position="42"/>
    </location>
</feature>
<dbReference type="AlphaFoldDB" id="A0AAI9WYZ7"/>
<evidence type="ECO:0000256" key="2">
    <source>
        <dbReference type="ARBA" id="ARBA00022692"/>
    </source>
</evidence>
<feature type="transmembrane region" description="Helical" evidence="5">
    <location>
        <begin position="94"/>
        <end position="112"/>
    </location>
</feature>
<sequence>MDEPPGETKALMFSSFLPLPFRILLLVQLGVTLWFMLNLLLYNLSSSINILQLLNLSYTKHNYAQLDNHVLSSGEFATTIPADRKENLRLIKGIWATLRSISIFNFVCWLIFKGLQYYGKDLKMIYYSILLVSFTHLFYKLFYKTAATPGQIRVFTTMKRILCGSINSRSMRANDILISDSLVSFGKVLNDFALFVWCYCIGEASAYDFRLEFVVLCIPIFIRIKQCWYEYSITQKPQHLLNLVKYSTGFGPLVVNSLIKNRLLSSSAEERDSGDLIQHLTNLNHWWYFLSALNSIYSFIWDIKMDWHLQLFNKVINPREKFSVLRPYKAYPNIVYILAISIDFLLRFIWVLKLFIINEELRSDTKISYLHIFSTFLFGYDVYSFGYHIIEILEIFRRWVWCFIKLESDWVQLKYEDRAVFALNELVKDENNKST</sequence>
<keyword evidence="4 5" id="KW-0472">Membrane</keyword>
<keyword evidence="8" id="KW-1185">Reference proteome</keyword>
<dbReference type="RefSeq" id="XP_049181587.1">
    <property type="nucleotide sequence ID" value="XM_049322573.1"/>
</dbReference>
<evidence type="ECO:0000313" key="7">
    <source>
        <dbReference type="EMBL" id="KAI3405842.2"/>
    </source>
</evidence>
<evidence type="ECO:0000256" key="3">
    <source>
        <dbReference type="ARBA" id="ARBA00022989"/>
    </source>
</evidence>
<gene>
    <name evidence="7" type="ORF">KGF56_001449</name>
</gene>
<dbReference type="Pfam" id="PF03124">
    <property type="entry name" value="EXS"/>
    <property type="match status" value="1"/>
</dbReference>
<evidence type="ECO:0000256" key="4">
    <source>
        <dbReference type="ARBA" id="ARBA00023136"/>
    </source>
</evidence>
<evidence type="ECO:0000259" key="6">
    <source>
        <dbReference type="PROSITE" id="PS51380"/>
    </source>
</evidence>